<accession>A0ABU4AF41</accession>
<dbReference type="Pfam" id="PF00004">
    <property type="entry name" value="AAA"/>
    <property type="match status" value="1"/>
</dbReference>
<sequence length="646" mass="70592">MSRRRKHKSPKQFESAASFLAFCSIIHSVRNAHIYQGDEPKVVVLCVPDSQDFSFYREVLEDAFQGWQPNAQHIVPDVWTVGLKATHDKDRQRNRLIKTLVENEKVVLVAESSDALPNGIDGLVDAVVQIQKPTVRHIQAAARAFLGQQISDTDAERAALAPLSIVAVTWRRGRSVGTVIDAIKLATESPSQPRQGPTLDDLHGMGEASTWGQELAKDINDWRARKIPWDDVDRGALISGPPGCGKTTYAQALARTCNAHFVSGSLAQWQARGHLGDLLKAMRSAFAEATRNAPAILFIDEMDSVGDRSRLSDHHAHYNREVTNGLLECLDGVGGREGVVVIGATNYPEQLDTALIRPGRLDRIIRIPLPDQDARTGILKWHLKGNLVGADLNEVVDGTEGYTGAALEKLVRDARRIARRARRAMTVGDLTASLPLRLALPERLQHRLAVHEAGHVLVGCVLKVGRLVDVSIATSLTLDDRDQHSGGQTRFSYNSSPTMLRCELLGEITTMLGGLAAEEVLLGSRSSGGGGQEGADLHMATLCALNIEASFGLGDQLSYLLAANETEPLALLRQNLDLRQRVDKLLSNEFNHAKSIVSTHRNTVELIATELLQTQSLTGADVEAIMQQSLVQCHTAQEFTQEVDHV</sequence>
<name>A0ABU4AF41_9HYPH</name>
<dbReference type="InterPro" id="IPR027417">
    <property type="entry name" value="P-loop_NTPase"/>
</dbReference>
<dbReference type="InterPro" id="IPR003959">
    <property type="entry name" value="ATPase_AAA_core"/>
</dbReference>
<dbReference type="Gene3D" id="1.20.58.760">
    <property type="entry name" value="Peptidase M41"/>
    <property type="match status" value="1"/>
</dbReference>
<dbReference type="Proteomes" id="UP001185659">
    <property type="component" value="Unassembled WGS sequence"/>
</dbReference>
<evidence type="ECO:0000313" key="4">
    <source>
        <dbReference type="Proteomes" id="UP001185659"/>
    </source>
</evidence>
<dbReference type="CDD" id="cd19481">
    <property type="entry name" value="RecA-like_protease"/>
    <property type="match status" value="1"/>
</dbReference>
<comment type="caution">
    <text evidence="3">The sequence shown here is derived from an EMBL/GenBank/DDBJ whole genome shotgun (WGS) entry which is preliminary data.</text>
</comment>
<evidence type="ECO:0000259" key="2">
    <source>
        <dbReference type="SMART" id="SM00382"/>
    </source>
</evidence>
<dbReference type="InterPro" id="IPR000642">
    <property type="entry name" value="Peptidase_M41"/>
</dbReference>
<proteinExistence type="inferred from homology"/>
<dbReference type="Gene3D" id="1.10.8.60">
    <property type="match status" value="1"/>
</dbReference>
<protein>
    <submittedName>
        <fullName evidence="3">AAA family ATPase</fullName>
    </submittedName>
</protein>
<dbReference type="SUPFAM" id="SSF140990">
    <property type="entry name" value="FtsH protease domain-like"/>
    <property type="match status" value="1"/>
</dbReference>
<comment type="similarity">
    <text evidence="1">Belongs to the AAA ATPase family.</text>
</comment>
<reference evidence="3 4" key="1">
    <citation type="submission" date="2023-10" db="EMBL/GenBank/DDBJ databases">
        <authorList>
            <person name="Venkata Ramana C."/>
            <person name="Sasikala C."/>
            <person name="Dhurka M."/>
        </authorList>
    </citation>
    <scope>NUCLEOTIDE SEQUENCE [LARGE SCALE GENOMIC DNA]</scope>
    <source>
        <strain evidence="3 4">KCTC 32151</strain>
    </source>
</reference>
<dbReference type="SMART" id="SM00382">
    <property type="entry name" value="AAA"/>
    <property type="match status" value="1"/>
</dbReference>
<dbReference type="InterPro" id="IPR037219">
    <property type="entry name" value="Peptidase_M41-like"/>
</dbReference>
<evidence type="ECO:0000256" key="1">
    <source>
        <dbReference type="RuleBase" id="RU003651"/>
    </source>
</evidence>
<dbReference type="InterPro" id="IPR003593">
    <property type="entry name" value="AAA+_ATPase"/>
</dbReference>
<dbReference type="PROSITE" id="PS00674">
    <property type="entry name" value="AAA"/>
    <property type="match status" value="1"/>
</dbReference>
<dbReference type="SUPFAM" id="SSF52540">
    <property type="entry name" value="P-loop containing nucleoside triphosphate hydrolases"/>
    <property type="match status" value="1"/>
</dbReference>
<dbReference type="PANTHER" id="PTHR23076:SF97">
    <property type="entry name" value="ATP-DEPENDENT ZINC METALLOPROTEASE YME1L1"/>
    <property type="match status" value="1"/>
</dbReference>
<keyword evidence="1" id="KW-0067">ATP-binding</keyword>
<dbReference type="Gene3D" id="3.40.50.300">
    <property type="entry name" value="P-loop containing nucleotide triphosphate hydrolases"/>
    <property type="match status" value="1"/>
</dbReference>
<dbReference type="RefSeq" id="WP_317560183.1">
    <property type="nucleotide sequence ID" value="NZ_JAWLIP010000001.1"/>
</dbReference>
<dbReference type="InterPro" id="IPR003960">
    <property type="entry name" value="ATPase_AAA_CS"/>
</dbReference>
<gene>
    <name evidence="3" type="ORF">R2G56_01050</name>
</gene>
<dbReference type="Pfam" id="PF01434">
    <property type="entry name" value="Peptidase_M41"/>
    <property type="match status" value="1"/>
</dbReference>
<dbReference type="EMBL" id="JAWLIP010000001">
    <property type="protein sequence ID" value="MDV6224860.1"/>
    <property type="molecule type" value="Genomic_DNA"/>
</dbReference>
<keyword evidence="4" id="KW-1185">Reference proteome</keyword>
<feature type="domain" description="AAA+ ATPase" evidence="2">
    <location>
        <begin position="232"/>
        <end position="371"/>
    </location>
</feature>
<keyword evidence="1" id="KW-0547">Nucleotide-binding</keyword>
<organism evidence="3 4">
    <name type="scientific">Nitratireductor aquimarinus</name>
    <dbReference type="NCBI Taxonomy" id="889300"/>
    <lineage>
        <taxon>Bacteria</taxon>
        <taxon>Pseudomonadati</taxon>
        <taxon>Pseudomonadota</taxon>
        <taxon>Alphaproteobacteria</taxon>
        <taxon>Hyphomicrobiales</taxon>
        <taxon>Phyllobacteriaceae</taxon>
        <taxon>Nitratireductor</taxon>
    </lineage>
</organism>
<evidence type="ECO:0000313" key="3">
    <source>
        <dbReference type="EMBL" id="MDV6224860.1"/>
    </source>
</evidence>
<dbReference type="PANTHER" id="PTHR23076">
    <property type="entry name" value="METALLOPROTEASE M41 FTSH"/>
    <property type="match status" value="1"/>
</dbReference>